<feature type="compositionally biased region" description="Basic and acidic residues" evidence="1">
    <location>
        <begin position="15"/>
        <end position="24"/>
    </location>
</feature>
<sequence>MKAFKSSVEAANSEEFQKLDPETKSKWDKAYSFSDGNRLRFGAWKNDRIKKSNREIIEKYVKKLEEGDEEVKDWGYPERLQFWTWRSYDNGGNAFFSTPWSADNTFFFSQTDGYNKMGEKKINQIREPYTNNYLKLNGKERANTRGRFGNKTTTYKVNGQGALPRDVITIPALAGGAGMVERHFIGRGHDVDKDIRITEANDKVNDIQIKSGKIKKTSVVVSGHRTGRFEGDLDKIKEFLNSNRYDTFLIPYREEVDKLGKRFIYQIFYADSNIFKIDDG</sequence>
<dbReference type="OrthoDB" id="5594288at2759"/>
<dbReference type="AlphaFoldDB" id="A0A9N8YZ36"/>
<evidence type="ECO:0000313" key="3">
    <source>
        <dbReference type="Proteomes" id="UP000789396"/>
    </source>
</evidence>
<name>A0A9N8YZ36_9GLOM</name>
<comment type="caution">
    <text evidence="2">The sequence shown here is derived from an EMBL/GenBank/DDBJ whole genome shotgun (WGS) entry which is preliminary data.</text>
</comment>
<dbReference type="EMBL" id="CAJVPZ010000207">
    <property type="protein sequence ID" value="CAG8457266.1"/>
    <property type="molecule type" value="Genomic_DNA"/>
</dbReference>
<proteinExistence type="predicted"/>
<gene>
    <name evidence="2" type="ORF">RFULGI_LOCUS519</name>
</gene>
<dbReference type="Proteomes" id="UP000789396">
    <property type="component" value="Unassembled WGS sequence"/>
</dbReference>
<accession>A0A9N8YZ36</accession>
<evidence type="ECO:0000313" key="2">
    <source>
        <dbReference type="EMBL" id="CAG8457266.1"/>
    </source>
</evidence>
<reference evidence="2" key="1">
    <citation type="submission" date="2021-06" db="EMBL/GenBank/DDBJ databases">
        <authorList>
            <person name="Kallberg Y."/>
            <person name="Tangrot J."/>
            <person name="Rosling A."/>
        </authorList>
    </citation>
    <scope>NUCLEOTIDE SEQUENCE</scope>
    <source>
        <strain evidence="2">IN212</strain>
    </source>
</reference>
<feature type="region of interest" description="Disordered" evidence="1">
    <location>
        <begin position="1"/>
        <end position="24"/>
    </location>
</feature>
<evidence type="ECO:0000256" key="1">
    <source>
        <dbReference type="SAM" id="MobiDB-lite"/>
    </source>
</evidence>
<keyword evidence="3" id="KW-1185">Reference proteome</keyword>
<protein>
    <submittedName>
        <fullName evidence="2">2843_t:CDS:1</fullName>
    </submittedName>
</protein>
<organism evidence="2 3">
    <name type="scientific">Racocetra fulgida</name>
    <dbReference type="NCBI Taxonomy" id="60492"/>
    <lineage>
        <taxon>Eukaryota</taxon>
        <taxon>Fungi</taxon>
        <taxon>Fungi incertae sedis</taxon>
        <taxon>Mucoromycota</taxon>
        <taxon>Glomeromycotina</taxon>
        <taxon>Glomeromycetes</taxon>
        <taxon>Diversisporales</taxon>
        <taxon>Gigasporaceae</taxon>
        <taxon>Racocetra</taxon>
    </lineage>
</organism>